<dbReference type="CDD" id="cd14855">
    <property type="entry name" value="TRAPPC1_MUM2"/>
    <property type="match status" value="1"/>
</dbReference>
<organism evidence="8 9">
    <name type="scientific">Glonium stellatum</name>
    <dbReference type="NCBI Taxonomy" id="574774"/>
    <lineage>
        <taxon>Eukaryota</taxon>
        <taxon>Fungi</taxon>
        <taxon>Dikarya</taxon>
        <taxon>Ascomycota</taxon>
        <taxon>Pezizomycotina</taxon>
        <taxon>Dothideomycetes</taxon>
        <taxon>Pleosporomycetidae</taxon>
        <taxon>Gloniales</taxon>
        <taxon>Gloniaceae</taxon>
        <taxon>Glonium</taxon>
    </lineage>
</organism>
<feature type="region of interest" description="Disordered" evidence="7">
    <location>
        <begin position="20"/>
        <end position="52"/>
    </location>
</feature>
<sequence>MVVYSFYIFDRHTECIYTRRWTPRPGSSSGKSMRPQSGSSITSNGENVPTTRKALSKEDDAKLIFGLVFSLRNMVQKLGGEDDSFLSYRTGEYKLHYYETPTRIKFVMLTDTKQNNLRVALHQIWVNLYVEYVVKNPLSPVEHPGGIGVANELFERGLDSFVTTVFPS</sequence>
<comment type="subcellular location">
    <subcellularLocation>
        <location evidence="6">Endoplasmic reticulum</location>
    </subcellularLocation>
    <subcellularLocation>
        <location evidence="6">Golgi apparatus</location>
        <location evidence="6">cis-Golgi network</location>
    </subcellularLocation>
</comment>
<accession>A0A8E2FA85</accession>
<keyword evidence="3 6" id="KW-0931">ER-Golgi transport</keyword>
<dbReference type="InterPro" id="IPR007233">
    <property type="entry name" value="TRAPPC"/>
</dbReference>
<dbReference type="OrthoDB" id="3364529at2759"/>
<dbReference type="EMBL" id="KV748812">
    <property type="protein sequence ID" value="OCL12911.1"/>
    <property type="molecule type" value="Genomic_DNA"/>
</dbReference>
<comment type="subunit">
    <text evidence="6">Part of the multisubunit transport protein particle (TRAPP) complex.</text>
</comment>
<dbReference type="FunFam" id="3.30.450.70:FF:000013">
    <property type="entry name" value="TRAPP complex subunit, variant"/>
    <property type="match status" value="1"/>
</dbReference>
<evidence type="ECO:0000256" key="6">
    <source>
        <dbReference type="RuleBase" id="RU366065"/>
    </source>
</evidence>
<evidence type="ECO:0000313" key="8">
    <source>
        <dbReference type="EMBL" id="OCL12911.1"/>
    </source>
</evidence>
<comment type="similarity">
    <text evidence="5">Belongs to the TRAPP small subunits family. BET5 subfamily.</text>
</comment>
<dbReference type="GO" id="GO:0005794">
    <property type="term" value="C:Golgi apparatus"/>
    <property type="evidence" value="ECO:0007669"/>
    <property type="project" value="UniProtKB-SubCell"/>
</dbReference>
<proteinExistence type="inferred from homology"/>
<dbReference type="PANTHER" id="PTHR23249:SF16">
    <property type="entry name" value="TRAFFICKING PROTEIN PARTICLE COMPLEX SUBUNIT 1"/>
    <property type="match status" value="1"/>
</dbReference>
<dbReference type="GO" id="GO:0005783">
    <property type="term" value="C:endoplasmic reticulum"/>
    <property type="evidence" value="ECO:0007669"/>
    <property type="project" value="UniProtKB-SubCell"/>
</dbReference>
<protein>
    <recommendedName>
        <fullName evidence="6">Trafficking protein particle complex subunit</fullName>
    </recommendedName>
</protein>
<dbReference type="GO" id="GO:0006888">
    <property type="term" value="P:endoplasmic reticulum to Golgi vesicle-mediated transport"/>
    <property type="evidence" value="ECO:0007669"/>
    <property type="project" value="UniProtKB-UniRule"/>
</dbReference>
<keyword evidence="4 6" id="KW-0333">Golgi apparatus</keyword>
<evidence type="ECO:0000256" key="1">
    <source>
        <dbReference type="ARBA" id="ARBA00022448"/>
    </source>
</evidence>
<dbReference type="Pfam" id="PF04099">
    <property type="entry name" value="Sybindin"/>
    <property type="match status" value="1"/>
</dbReference>
<dbReference type="PANTHER" id="PTHR23249">
    <property type="entry name" value="TRAFFICKING PROTEIN PARTICLE COMPLEX SUBUNIT"/>
    <property type="match status" value="1"/>
</dbReference>
<gene>
    <name evidence="8" type="ORF">AOQ84DRAFT_311393</name>
</gene>
<dbReference type="GO" id="GO:0030008">
    <property type="term" value="C:TRAPP complex"/>
    <property type="evidence" value="ECO:0007669"/>
    <property type="project" value="UniProtKB-UniRule"/>
</dbReference>
<keyword evidence="1 6" id="KW-0813">Transport</keyword>
<evidence type="ECO:0000256" key="4">
    <source>
        <dbReference type="ARBA" id="ARBA00023034"/>
    </source>
</evidence>
<reference evidence="8 9" key="1">
    <citation type="journal article" date="2016" name="Nat. Commun.">
        <title>Ectomycorrhizal ecology is imprinted in the genome of the dominant symbiotic fungus Cenococcum geophilum.</title>
        <authorList>
            <consortium name="DOE Joint Genome Institute"/>
            <person name="Peter M."/>
            <person name="Kohler A."/>
            <person name="Ohm R.A."/>
            <person name="Kuo A."/>
            <person name="Krutzmann J."/>
            <person name="Morin E."/>
            <person name="Arend M."/>
            <person name="Barry K.W."/>
            <person name="Binder M."/>
            <person name="Choi C."/>
            <person name="Clum A."/>
            <person name="Copeland A."/>
            <person name="Grisel N."/>
            <person name="Haridas S."/>
            <person name="Kipfer T."/>
            <person name="LaButti K."/>
            <person name="Lindquist E."/>
            <person name="Lipzen A."/>
            <person name="Maire R."/>
            <person name="Meier B."/>
            <person name="Mihaltcheva S."/>
            <person name="Molinier V."/>
            <person name="Murat C."/>
            <person name="Poggeler S."/>
            <person name="Quandt C.A."/>
            <person name="Sperisen C."/>
            <person name="Tritt A."/>
            <person name="Tisserant E."/>
            <person name="Crous P.W."/>
            <person name="Henrissat B."/>
            <person name="Nehls U."/>
            <person name="Egli S."/>
            <person name="Spatafora J.W."/>
            <person name="Grigoriev I.V."/>
            <person name="Martin F.M."/>
        </authorList>
    </citation>
    <scope>NUCLEOTIDE SEQUENCE [LARGE SCALE GENOMIC DNA]</scope>
    <source>
        <strain evidence="8 9">CBS 207.34</strain>
    </source>
</reference>
<name>A0A8E2FA85_9PEZI</name>
<feature type="compositionally biased region" description="Polar residues" evidence="7">
    <location>
        <begin position="25"/>
        <end position="50"/>
    </location>
</feature>
<keyword evidence="9" id="KW-1185">Reference proteome</keyword>
<dbReference type="Proteomes" id="UP000250140">
    <property type="component" value="Unassembled WGS sequence"/>
</dbReference>
<evidence type="ECO:0000256" key="2">
    <source>
        <dbReference type="ARBA" id="ARBA00022824"/>
    </source>
</evidence>
<dbReference type="AlphaFoldDB" id="A0A8E2FA85"/>
<evidence type="ECO:0000256" key="5">
    <source>
        <dbReference type="ARBA" id="ARBA00038167"/>
    </source>
</evidence>
<dbReference type="InterPro" id="IPR011012">
    <property type="entry name" value="Longin-like_dom_sf"/>
</dbReference>
<dbReference type="SMART" id="SM01399">
    <property type="entry name" value="Sybindin"/>
    <property type="match status" value="1"/>
</dbReference>
<evidence type="ECO:0000256" key="3">
    <source>
        <dbReference type="ARBA" id="ARBA00022892"/>
    </source>
</evidence>
<keyword evidence="2 6" id="KW-0256">Endoplasmic reticulum</keyword>
<dbReference type="SUPFAM" id="SSF64356">
    <property type="entry name" value="SNARE-like"/>
    <property type="match status" value="1"/>
</dbReference>
<evidence type="ECO:0000256" key="7">
    <source>
        <dbReference type="SAM" id="MobiDB-lite"/>
    </source>
</evidence>
<dbReference type="Gene3D" id="3.30.450.70">
    <property type="match status" value="1"/>
</dbReference>
<evidence type="ECO:0000313" key="9">
    <source>
        <dbReference type="Proteomes" id="UP000250140"/>
    </source>
</evidence>